<gene>
    <name evidence="1" type="ORF">H257_18983</name>
</gene>
<name>W4FBL8_APHAT</name>
<dbReference type="RefSeq" id="XP_009846437.1">
    <property type="nucleotide sequence ID" value="XM_009848135.1"/>
</dbReference>
<evidence type="ECO:0008006" key="2">
    <source>
        <dbReference type="Google" id="ProtNLM"/>
    </source>
</evidence>
<dbReference type="VEuPathDB" id="FungiDB:H257_18983"/>
<reference evidence="1" key="1">
    <citation type="submission" date="2013-12" db="EMBL/GenBank/DDBJ databases">
        <title>The Genome Sequence of Aphanomyces astaci APO3.</title>
        <authorList>
            <consortium name="The Broad Institute Genomics Platform"/>
            <person name="Russ C."/>
            <person name="Tyler B."/>
            <person name="van West P."/>
            <person name="Dieguez-Uribeondo J."/>
            <person name="Young S.K."/>
            <person name="Zeng Q."/>
            <person name="Gargeya S."/>
            <person name="Fitzgerald M."/>
            <person name="Abouelleil A."/>
            <person name="Alvarado L."/>
            <person name="Chapman S.B."/>
            <person name="Gainer-Dewar J."/>
            <person name="Goldberg J."/>
            <person name="Griggs A."/>
            <person name="Gujja S."/>
            <person name="Hansen M."/>
            <person name="Howarth C."/>
            <person name="Imamovic A."/>
            <person name="Ireland A."/>
            <person name="Larimer J."/>
            <person name="McCowan C."/>
            <person name="Murphy C."/>
            <person name="Pearson M."/>
            <person name="Poon T.W."/>
            <person name="Priest M."/>
            <person name="Roberts A."/>
            <person name="Saif S."/>
            <person name="Shea T."/>
            <person name="Sykes S."/>
            <person name="Wortman J."/>
            <person name="Nusbaum C."/>
            <person name="Birren B."/>
        </authorList>
    </citation>
    <scope>NUCLEOTIDE SEQUENCE [LARGE SCALE GENOMIC DNA]</scope>
    <source>
        <strain evidence="1">APO3</strain>
    </source>
</reference>
<dbReference type="GeneID" id="20820979"/>
<proteinExistence type="predicted"/>
<evidence type="ECO:0000313" key="1">
    <source>
        <dbReference type="EMBL" id="ETV64078.1"/>
    </source>
</evidence>
<protein>
    <recommendedName>
        <fullName evidence="2">Integrator complex subunit 5 C-terminal domain-containing protein</fullName>
    </recommendedName>
</protein>
<sequence>MEALLRVLDAAVEDSEAVTDHLSALSASEVEELVRALPLVQHHEAAINVVHNLLQQRKSRHASARVIIEIILSRKLPPRWVTEVCMGYMSFTDTVPTLDKDVADTIDSILRLLRAYLDAPDSSQHDDWLAFQSVLDALPALVPLSSSAAFPIMLDEILALPWTFASFSTLLSFCKSNAMHMTGSHHHRLYALCQAFVPLFRHQTKYTFWHALLLACFDLAAVSGATASINHLPKVDAIMWIDLARTSLSIVPTPLNREMDYFFQTVFQHTPTYMMTWLHAVQASTSTPPSWDLALCVHALHASQPLVVVTAGDSIYHQLGRCLCRLLVQLESEQGSEISSAIQGLVVHGGHWKGRVLLDLARLMLGGTSTTHSHVWTAVIVTLFQQVAELRPDIVGFFGFGFESSLEVMQNVAEAALAHVVATHHRLLQPHLHDLQDRLCQLCQSNVAQGSRLLETCEPLIASTPSYFYFVIVFLRKSLVSPSPDLAITHLCHLLKSPATSAVQREDLASCLNDALYLSACRHLALCHVQLVPDVTPFDLGVRHCLSTLMELDSSSLLLHMDQLDGHSGGVLRHCLALLPRLSSATQEFGRTLTTHLKSVVSRSHCRAFLEAVPDRAVAAAYYASLAGIAGMQPLRCRLLTSLPLPPPTSSTPTACNLLHDLPTADLLDGLQPDTCCVHWSMYLPSPPPTRNPLTS</sequence>
<dbReference type="SUPFAM" id="SSF48371">
    <property type="entry name" value="ARM repeat"/>
    <property type="match status" value="1"/>
</dbReference>
<dbReference type="AlphaFoldDB" id="W4FBL8"/>
<dbReference type="InterPro" id="IPR016024">
    <property type="entry name" value="ARM-type_fold"/>
</dbReference>
<organism evidence="1">
    <name type="scientific">Aphanomyces astaci</name>
    <name type="common">Crayfish plague agent</name>
    <dbReference type="NCBI Taxonomy" id="112090"/>
    <lineage>
        <taxon>Eukaryota</taxon>
        <taxon>Sar</taxon>
        <taxon>Stramenopiles</taxon>
        <taxon>Oomycota</taxon>
        <taxon>Saprolegniomycetes</taxon>
        <taxon>Saprolegniales</taxon>
        <taxon>Verrucalvaceae</taxon>
        <taxon>Aphanomyces</taxon>
    </lineage>
</organism>
<accession>W4FBL8</accession>
<dbReference type="OrthoDB" id="162726at2759"/>
<dbReference type="EMBL" id="KI913409">
    <property type="protein sequence ID" value="ETV64078.1"/>
    <property type="molecule type" value="Genomic_DNA"/>
</dbReference>